<dbReference type="Gene3D" id="1.20.120.10">
    <property type="entry name" value="Cytochrome c/b562"/>
    <property type="match status" value="1"/>
</dbReference>
<protein>
    <submittedName>
        <fullName evidence="1">Cytochrome c</fullName>
    </submittedName>
</protein>
<sequence length="122" mass="14094">MKKLMLFGMACFMGSATYAESVEDKVLAIMEEMGAAKKLKRLDKKKDYKNADWKKYSMELIEQYNGMKDIKHEEKMFNDFNAEMFKALEDYKKVLAGTDYDAIAKSWKAVGAACKACHEEYK</sequence>
<accession>A0ABY7VVD4</accession>
<reference evidence="1 2" key="1">
    <citation type="submission" date="2023-02" db="EMBL/GenBank/DDBJ databases">
        <title>Genome sequence of Lentisphaera profundi SAORIC-696.</title>
        <authorList>
            <person name="Kim e."/>
            <person name="Cho J.-C."/>
            <person name="Choi A."/>
            <person name="Kang I."/>
        </authorList>
    </citation>
    <scope>NUCLEOTIDE SEQUENCE [LARGE SCALE GENOMIC DNA]</scope>
    <source>
        <strain evidence="1 2">SAORIC-696</strain>
    </source>
</reference>
<evidence type="ECO:0000313" key="1">
    <source>
        <dbReference type="EMBL" id="WDE96699.1"/>
    </source>
</evidence>
<dbReference type="PROSITE" id="PS51009">
    <property type="entry name" value="CYTCII"/>
    <property type="match status" value="1"/>
</dbReference>
<keyword evidence="2" id="KW-1185">Reference proteome</keyword>
<dbReference type="InterPro" id="IPR010980">
    <property type="entry name" value="Cyt_c/b562"/>
</dbReference>
<dbReference type="InterPro" id="IPR002321">
    <property type="entry name" value="Cyt_c_II"/>
</dbReference>
<dbReference type="Pfam" id="PF01322">
    <property type="entry name" value="Cytochrom_C_2"/>
    <property type="match status" value="1"/>
</dbReference>
<proteinExistence type="predicted"/>
<dbReference type="Proteomes" id="UP001214250">
    <property type="component" value="Chromosome 1"/>
</dbReference>
<gene>
    <name evidence="1" type="ORF">PQO03_01800</name>
</gene>
<dbReference type="EMBL" id="CP117811">
    <property type="protein sequence ID" value="WDE96699.1"/>
    <property type="molecule type" value="Genomic_DNA"/>
</dbReference>
<name>A0ABY7VVD4_9BACT</name>
<dbReference type="SUPFAM" id="SSF47175">
    <property type="entry name" value="Cytochromes"/>
    <property type="match status" value="1"/>
</dbReference>
<evidence type="ECO:0000313" key="2">
    <source>
        <dbReference type="Proteomes" id="UP001214250"/>
    </source>
</evidence>
<organism evidence="1 2">
    <name type="scientific">Lentisphaera profundi</name>
    <dbReference type="NCBI Taxonomy" id="1658616"/>
    <lineage>
        <taxon>Bacteria</taxon>
        <taxon>Pseudomonadati</taxon>
        <taxon>Lentisphaerota</taxon>
        <taxon>Lentisphaeria</taxon>
        <taxon>Lentisphaerales</taxon>
        <taxon>Lentisphaeraceae</taxon>
        <taxon>Lentisphaera</taxon>
    </lineage>
</organism>
<dbReference type="RefSeq" id="WP_274150764.1">
    <property type="nucleotide sequence ID" value="NZ_CP117811.1"/>
</dbReference>